<proteinExistence type="predicted"/>
<dbReference type="PANTHER" id="PTHR33164">
    <property type="entry name" value="TRANSCRIPTIONAL REGULATOR, MARR FAMILY"/>
    <property type="match status" value="1"/>
</dbReference>
<dbReference type="SUPFAM" id="SSF46785">
    <property type="entry name" value="Winged helix' DNA-binding domain"/>
    <property type="match status" value="1"/>
</dbReference>
<evidence type="ECO:0000313" key="4">
    <source>
        <dbReference type="Proteomes" id="UP000215059"/>
    </source>
</evidence>
<comment type="caution">
    <text evidence="3">The sequence shown here is derived from an EMBL/GenBank/DDBJ whole genome shotgun (WGS) entry which is preliminary data.</text>
</comment>
<accession>A0A235FCT1</accession>
<dbReference type="InterPro" id="IPR039422">
    <property type="entry name" value="MarR/SlyA-like"/>
</dbReference>
<dbReference type="PRINTS" id="PR00598">
    <property type="entry name" value="HTHMARR"/>
</dbReference>
<dbReference type="GO" id="GO:0003677">
    <property type="term" value="F:DNA binding"/>
    <property type="evidence" value="ECO:0007669"/>
    <property type="project" value="UniProtKB-KW"/>
</dbReference>
<dbReference type="SMART" id="SM00347">
    <property type="entry name" value="HTH_MARR"/>
    <property type="match status" value="1"/>
</dbReference>
<gene>
    <name evidence="3" type="ORF">CGZ90_04365</name>
</gene>
<evidence type="ECO:0000259" key="2">
    <source>
        <dbReference type="PROSITE" id="PS50995"/>
    </source>
</evidence>
<dbReference type="Pfam" id="PF01047">
    <property type="entry name" value="MarR"/>
    <property type="match status" value="1"/>
</dbReference>
<dbReference type="EMBL" id="NOII01000001">
    <property type="protein sequence ID" value="OYD59138.1"/>
    <property type="molecule type" value="Genomic_DNA"/>
</dbReference>
<protein>
    <submittedName>
        <fullName evidence="3">MarR family transcriptional regulator</fullName>
    </submittedName>
</protein>
<dbReference type="InterPro" id="IPR036390">
    <property type="entry name" value="WH_DNA-bd_sf"/>
</dbReference>
<evidence type="ECO:0000313" key="3">
    <source>
        <dbReference type="EMBL" id="OYD59138.1"/>
    </source>
</evidence>
<feature type="domain" description="HTH marR-type" evidence="2">
    <location>
        <begin position="6"/>
        <end position="140"/>
    </location>
</feature>
<dbReference type="GO" id="GO:0006950">
    <property type="term" value="P:response to stress"/>
    <property type="evidence" value="ECO:0007669"/>
    <property type="project" value="TreeGrafter"/>
</dbReference>
<sequence length="140" mass="16320">MGNQNRTDLTNELERSFRTVFRTFRKEVNDLFVDYIPGNEFAVLKALYDNSPLMASEIAAEIKVSSSHITAVTDRLVKKDLIVRTRSEEDRRIVNLEITQKGKSVAQKMEDIKHQYFTEKFNRLTSEEMKAMNVLFNKLL</sequence>
<organism evidence="3 4">
    <name type="scientific">Fictibacillus aquaticus</name>
    <dbReference type="NCBI Taxonomy" id="2021314"/>
    <lineage>
        <taxon>Bacteria</taxon>
        <taxon>Bacillati</taxon>
        <taxon>Bacillota</taxon>
        <taxon>Bacilli</taxon>
        <taxon>Bacillales</taxon>
        <taxon>Fictibacillaceae</taxon>
        <taxon>Fictibacillus</taxon>
    </lineage>
</organism>
<dbReference type="InterPro" id="IPR000835">
    <property type="entry name" value="HTH_MarR-typ"/>
</dbReference>
<dbReference type="Gene3D" id="1.10.10.10">
    <property type="entry name" value="Winged helix-like DNA-binding domain superfamily/Winged helix DNA-binding domain"/>
    <property type="match status" value="1"/>
</dbReference>
<dbReference type="Proteomes" id="UP000215059">
    <property type="component" value="Unassembled WGS sequence"/>
</dbReference>
<evidence type="ECO:0000256" key="1">
    <source>
        <dbReference type="ARBA" id="ARBA00023125"/>
    </source>
</evidence>
<dbReference type="PROSITE" id="PS50995">
    <property type="entry name" value="HTH_MARR_2"/>
    <property type="match status" value="1"/>
</dbReference>
<dbReference type="PANTHER" id="PTHR33164:SF67">
    <property type="entry name" value="TRANSCRIPTIONAL REGULATOR, MARR FAMILY"/>
    <property type="match status" value="1"/>
</dbReference>
<reference evidence="3 4" key="1">
    <citation type="submission" date="2017-07" db="EMBL/GenBank/DDBJ databases">
        <title>Fictibacillus sp. nov. GDSW-R2A3 Genome sequencing and assembly.</title>
        <authorList>
            <person name="Mayilraj S."/>
        </authorList>
    </citation>
    <scope>NUCLEOTIDE SEQUENCE [LARGE SCALE GENOMIC DNA]</scope>
    <source>
        <strain evidence="3 4">GDSW-R2A3</strain>
    </source>
</reference>
<keyword evidence="1" id="KW-0238">DNA-binding</keyword>
<name>A0A235FCT1_9BACL</name>
<keyword evidence="4" id="KW-1185">Reference proteome</keyword>
<dbReference type="InterPro" id="IPR036388">
    <property type="entry name" value="WH-like_DNA-bd_sf"/>
</dbReference>
<dbReference type="OrthoDB" id="288929at2"/>
<dbReference type="AlphaFoldDB" id="A0A235FCT1"/>
<dbReference type="RefSeq" id="WP_094251098.1">
    <property type="nucleotide sequence ID" value="NZ_JBHLXL010000001.1"/>
</dbReference>
<dbReference type="GO" id="GO:0003700">
    <property type="term" value="F:DNA-binding transcription factor activity"/>
    <property type="evidence" value="ECO:0007669"/>
    <property type="project" value="InterPro"/>
</dbReference>